<evidence type="ECO:0000313" key="7">
    <source>
        <dbReference type="Proteomes" id="UP001379533"/>
    </source>
</evidence>
<dbReference type="PANTHER" id="PTHR43712:SF2">
    <property type="entry name" value="O-METHYLTRANSFERASE CICE"/>
    <property type="match status" value="1"/>
</dbReference>
<evidence type="ECO:0000256" key="2">
    <source>
        <dbReference type="ARBA" id="ARBA00022679"/>
    </source>
</evidence>
<evidence type="ECO:0000259" key="4">
    <source>
        <dbReference type="Pfam" id="PF00891"/>
    </source>
</evidence>
<dbReference type="EMBL" id="CP089982">
    <property type="protein sequence ID" value="WXB00146.1"/>
    <property type="molecule type" value="Genomic_DNA"/>
</dbReference>
<dbReference type="InterPro" id="IPR036388">
    <property type="entry name" value="WH-like_DNA-bd_sf"/>
</dbReference>
<keyword evidence="1" id="KW-0489">Methyltransferase</keyword>
<organism evidence="6 7">
    <name type="scientific">Pendulispora brunnea</name>
    <dbReference type="NCBI Taxonomy" id="2905690"/>
    <lineage>
        <taxon>Bacteria</taxon>
        <taxon>Pseudomonadati</taxon>
        <taxon>Myxococcota</taxon>
        <taxon>Myxococcia</taxon>
        <taxon>Myxococcales</taxon>
        <taxon>Sorangiineae</taxon>
        <taxon>Pendulisporaceae</taxon>
        <taxon>Pendulispora</taxon>
    </lineage>
</organism>
<dbReference type="Gene3D" id="3.40.50.150">
    <property type="entry name" value="Vaccinia Virus protein VP39"/>
    <property type="match status" value="1"/>
</dbReference>
<dbReference type="SUPFAM" id="SSF53335">
    <property type="entry name" value="S-adenosyl-L-methionine-dependent methyltransferases"/>
    <property type="match status" value="1"/>
</dbReference>
<evidence type="ECO:0000256" key="1">
    <source>
        <dbReference type="ARBA" id="ARBA00022603"/>
    </source>
</evidence>
<dbReference type="InterPro" id="IPR016461">
    <property type="entry name" value="COMT-like"/>
</dbReference>
<dbReference type="PANTHER" id="PTHR43712">
    <property type="entry name" value="PUTATIVE (AFU_ORTHOLOGUE AFUA_4G14580)-RELATED"/>
    <property type="match status" value="1"/>
</dbReference>
<dbReference type="PIRSF" id="PIRSF005739">
    <property type="entry name" value="O-mtase"/>
    <property type="match status" value="1"/>
</dbReference>
<evidence type="ECO:0000256" key="3">
    <source>
        <dbReference type="ARBA" id="ARBA00022691"/>
    </source>
</evidence>
<dbReference type="Pfam" id="PF08100">
    <property type="entry name" value="Dimerisation"/>
    <property type="match status" value="1"/>
</dbReference>
<gene>
    <name evidence="6" type="ORF">LZC95_25440</name>
</gene>
<dbReference type="Pfam" id="PF00891">
    <property type="entry name" value="Methyltransf_2"/>
    <property type="match status" value="1"/>
</dbReference>
<protein>
    <submittedName>
        <fullName evidence="6">Acetylserotonin O-methyltransferase</fullName>
    </submittedName>
</protein>
<dbReference type="PROSITE" id="PS51683">
    <property type="entry name" value="SAM_OMT_II"/>
    <property type="match status" value="1"/>
</dbReference>
<accession>A0ABZ2KSW3</accession>
<keyword evidence="7" id="KW-1185">Reference proteome</keyword>
<keyword evidence="3" id="KW-0949">S-adenosyl-L-methionine</keyword>
<dbReference type="SUPFAM" id="SSF46785">
    <property type="entry name" value="Winged helix' DNA-binding domain"/>
    <property type="match status" value="1"/>
</dbReference>
<evidence type="ECO:0000259" key="5">
    <source>
        <dbReference type="Pfam" id="PF08100"/>
    </source>
</evidence>
<dbReference type="Gene3D" id="1.10.10.10">
    <property type="entry name" value="Winged helix-like DNA-binding domain superfamily/Winged helix DNA-binding domain"/>
    <property type="match status" value="1"/>
</dbReference>
<reference evidence="6 7" key="1">
    <citation type="submission" date="2021-12" db="EMBL/GenBank/DDBJ databases">
        <title>Discovery of the Pendulisporaceae a myxobacterial family with distinct sporulation behavior and unique specialized metabolism.</title>
        <authorList>
            <person name="Garcia R."/>
            <person name="Popoff A."/>
            <person name="Bader C.D."/>
            <person name="Loehr J."/>
            <person name="Walesch S."/>
            <person name="Walt C."/>
            <person name="Boldt J."/>
            <person name="Bunk B."/>
            <person name="Haeckl F.J.F.P.J."/>
            <person name="Gunesch A.P."/>
            <person name="Birkelbach J."/>
            <person name="Nuebel U."/>
            <person name="Pietschmann T."/>
            <person name="Bach T."/>
            <person name="Mueller R."/>
        </authorList>
    </citation>
    <scope>NUCLEOTIDE SEQUENCE [LARGE SCALE GENOMIC DNA]</scope>
    <source>
        <strain evidence="6 7">MSr12523</strain>
    </source>
</reference>
<dbReference type="RefSeq" id="WP_394850788.1">
    <property type="nucleotide sequence ID" value="NZ_CP089982.1"/>
</dbReference>
<keyword evidence="2" id="KW-0808">Transferase</keyword>
<feature type="domain" description="O-methyltransferase C-terminal" evidence="4">
    <location>
        <begin position="140"/>
        <end position="347"/>
    </location>
</feature>
<dbReference type="InterPro" id="IPR029063">
    <property type="entry name" value="SAM-dependent_MTases_sf"/>
</dbReference>
<dbReference type="InterPro" id="IPR036390">
    <property type="entry name" value="WH_DNA-bd_sf"/>
</dbReference>
<name>A0ABZ2KSW3_9BACT</name>
<dbReference type="InterPro" id="IPR001077">
    <property type="entry name" value="COMT_C"/>
</dbReference>
<feature type="domain" description="O-methyltransferase dimerisation" evidence="5">
    <location>
        <begin position="43"/>
        <end position="117"/>
    </location>
</feature>
<evidence type="ECO:0000313" key="6">
    <source>
        <dbReference type="EMBL" id="WXB00146.1"/>
    </source>
</evidence>
<dbReference type="InterPro" id="IPR012967">
    <property type="entry name" value="COMT_dimerisation"/>
</dbReference>
<proteinExistence type="predicted"/>
<dbReference type="Gene3D" id="1.10.287.1350">
    <property type="match status" value="1"/>
</dbReference>
<sequence length="367" mass="40807">MSDGPYTPPPNPGRFVVQSMLALRAAVLKVLDLITPPELTVVEHTLAVMRTQMVHVAAKLKLADHLENGPLDAPELARRTGAHPDALERMMRALVQIGVFRRERDGRFGNNRVSRVLRANALGGPAFPEYFGASYHAHAWAELEHTVMTGKSAFERVHGTSFWGYFEKHPDQGATFDEAMSRITELDTPGVAALPVFREVKKLCDVAGGSGMLLAGILAKHPHLSGMLFDQPARLEDARARLRQRNVLSRCEFVSGDFFEAIPAGADAYLLKDILHDWDDARSLTILKNCRRAMNPNHRLLIVELLVTDQPAYPMVHFLDMEMMTVLSEGRQRTEVQLRGLLDEAGFDLRTVHPLPGLSTLLEATAR</sequence>
<dbReference type="Proteomes" id="UP001379533">
    <property type="component" value="Chromosome"/>
</dbReference>